<gene>
    <name evidence="4" type="ORF">DXB72_05040</name>
</gene>
<dbReference type="PANTHER" id="PTHR33308">
    <property type="entry name" value="PEPTIDOGLYCAN HYDROLASE FLGJ"/>
    <property type="match status" value="1"/>
</dbReference>
<dbReference type="Pfam" id="PF01510">
    <property type="entry name" value="Amidase_2"/>
    <property type="match status" value="1"/>
</dbReference>
<sequence>MAITEKQQRFIEDIAKHVQKYARAYGILVHSPIIAQAILESGWGESKLASKYHNYFGMKCGTTWTGKSVNMETKEEYTPGTLTTIKDNFRVYDSMEEGVKGYFEFIQKPRYKNLKGVTDAKKYLQLIKADGYATASNYVESTYQLITQYELTEYDVEGGTNMKINIIKQTGTHGLYSTGRGKDKYLVYHYTAGVTSKKGSARATASWFANPKAGGTADFIVDDEEIVQYNPDPEKYSCWAVGGSAYGNKGGKLHGVATNHNCISIEICSTNKTGRVTNPNDDNWYFTDAALANAAKLGRYLMEVYGIPASRVIRHYDVTGKLCPGIKGWNLENGSDDKKWQTFKAQLSAEAEDNTPAPAPAPAPSGATKVNYAYKVTVSDLNIRKGPGTNYDSAGYTGKGVFTIVAEKGGWGKLKSGAGWISLNSKYGHKVSSGSTAPAAAPSKLKWTVTISDLRIRKGPGTNYDWTGAYTGKGTFTIVEQKNGWGRLKSGAGWISLNTAYGHKA</sequence>
<dbReference type="GO" id="GO:0004040">
    <property type="term" value="F:amidase activity"/>
    <property type="evidence" value="ECO:0007669"/>
    <property type="project" value="InterPro"/>
</dbReference>
<accession>A0A3E5AQQ2</accession>
<dbReference type="Gene3D" id="3.40.80.10">
    <property type="entry name" value="Peptidoglycan recognition protein-like"/>
    <property type="match status" value="1"/>
</dbReference>
<dbReference type="SMART" id="SM00644">
    <property type="entry name" value="Ami_2"/>
    <property type="match status" value="1"/>
</dbReference>
<dbReference type="SUPFAM" id="SSF55846">
    <property type="entry name" value="N-acetylmuramoyl-L-alanine amidase-like"/>
    <property type="match status" value="1"/>
</dbReference>
<dbReference type="AlphaFoldDB" id="A0A3E5AQQ2"/>
<dbReference type="Gene3D" id="2.30.30.40">
    <property type="entry name" value="SH3 Domains"/>
    <property type="match status" value="2"/>
</dbReference>
<reference evidence="4 5" key="1">
    <citation type="submission" date="2018-08" db="EMBL/GenBank/DDBJ databases">
        <title>A genome reference for cultivated species of the human gut microbiota.</title>
        <authorList>
            <person name="Zou Y."/>
            <person name="Xue W."/>
            <person name="Luo G."/>
        </authorList>
    </citation>
    <scope>NUCLEOTIDE SEQUENCE [LARGE SCALE GENOMIC DNA]</scope>
    <source>
        <strain evidence="4 5">OM05-6AA</strain>
    </source>
</reference>
<dbReference type="Pfam" id="PF01832">
    <property type="entry name" value="Glucosaminidase"/>
    <property type="match status" value="1"/>
</dbReference>
<keyword evidence="1" id="KW-0378">Hydrolase</keyword>
<dbReference type="Proteomes" id="UP000260970">
    <property type="component" value="Unassembled WGS sequence"/>
</dbReference>
<dbReference type="InterPro" id="IPR051056">
    <property type="entry name" value="Glycosyl_Hydrolase_73"/>
</dbReference>
<evidence type="ECO:0000259" key="2">
    <source>
        <dbReference type="SMART" id="SM00047"/>
    </source>
</evidence>
<dbReference type="EMBL" id="QSUG01000003">
    <property type="protein sequence ID" value="RGN25119.1"/>
    <property type="molecule type" value="Genomic_DNA"/>
</dbReference>
<evidence type="ECO:0000313" key="4">
    <source>
        <dbReference type="EMBL" id="RGN25119.1"/>
    </source>
</evidence>
<feature type="domain" description="Mannosyl-glycoprotein endo-beta-N-acetylglucosamidase-like" evidence="2">
    <location>
        <begin position="1"/>
        <end position="155"/>
    </location>
</feature>
<dbReference type="InterPro" id="IPR002502">
    <property type="entry name" value="Amidase_domain"/>
</dbReference>
<dbReference type="InterPro" id="IPR036505">
    <property type="entry name" value="Amidase/PGRP_sf"/>
</dbReference>
<dbReference type="Gene3D" id="4.10.80.30">
    <property type="entry name" value="DNA polymerase, domain 6"/>
    <property type="match status" value="1"/>
</dbReference>
<dbReference type="SMART" id="SM00047">
    <property type="entry name" value="LYZ2"/>
    <property type="match status" value="1"/>
</dbReference>
<organism evidence="4 5">
    <name type="scientific">Agathobacter rectalis</name>
    <dbReference type="NCBI Taxonomy" id="39491"/>
    <lineage>
        <taxon>Bacteria</taxon>
        <taxon>Bacillati</taxon>
        <taxon>Bacillota</taxon>
        <taxon>Clostridia</taxon>
        <taxon>Lachnospirales</taxon>
        <taxon>Lachnospiraceae</taxon>
        <taxon>Agathobacter</taxon>
    </lineage>
</organism>
<dbReference type="GO" id="GO:0008745">
    <property type="term" value="F:N-acetylmuramoyl-L-alanine amidase activity"/>
    <property type="evidence" value="ECO:0007669"/>
    <property type="project" value="InterPro"/>
</dbReference>
<comment type="caution">
    <text evidence="4">The sequence shown here is derived from an EMBL/GenBank/DDBJ whole genome shotgun (WGS) entry which is preliminary data.</text>
</comment>
<dbReference type="Gene3D" id="1.10.530.10">
    <property type="match status" value="1"/>
</dbReference>
<evidence type="ECO:0000256" key="1">
    <source>
        <dbReference type="ARBA" id="ARBA00022801"/>
    </source>
</evidence>
<protein>
    <recommendedName>
        <fullName evidence="6">N-acetylmuramoyl-L-alanine amidase</fullName>
    </recommendedName>
</protein>
<evidence type="ECO:0008006" key="6">
    <source>
        <dbReference type="Google" id="ProtNLM"/>
    </source>
</evidence>
<dbReference type="CDD" id="cd06583">
    <property type="entry name" value="PGRP"/>
    <property type="match status" value="1"/>
</dbReference>
<proteinExistence type="predicted"/>
<dbReference type="GO" id="GO:0009253">
    <property type="term" value="P:peptidoglycan catabolic process"/>
    <property type="evidence" value="ECO:0007669"/>
    <property type="project" value="InterPro"/>
</dbReference>
<evidence type="ECO:0000313" key="5">
    <source>
        <dbReference type="Proteomes" id="UP000260970"/>
    </source>
</evidence>
<evidence type="ECO:0000259" key="3">
    <source>
        <dbReference type="SMART" id="SM00644"/>
    </source>
</evidence>
<feature type="domain" description="N-acetylmuramoyl-L-alanine amidase" evidence="3">
    <location>
        <begin position="173"/>
        <end position="325"/>
    </location>
</feature>
<dbReference type="InterPro" id="IPR002901">
    <property type="entry name" value="MGlyc_endo_b_GlcNAc-like_dom"/>
</dbReference>
<dbReference type="PANTHER" id="PTHR33308:SF9">
    <property type="entry name" value="PEPTIDOGLYCAN HYDROLASE FLGJ"/>
    <property type="match status" value="1"/>
</dbReference>
<name>A0A3E5AQQ2_9FIRM</name>